<dbReference type="EMBL" id="HBUF01030918">
    <property type="protein sequence ID" value="CAG6614659.1"/>
    <property type="molecule type" value="Transcribed_RNA"/>
</dbReference>
<dbReference type="PROSITE" id="PS51257">
    <property type="entry name" value="PROKAR_LIPOPROTEIN"/>
    <property type="match status" value="1"/>
</dbReference>
<evidence type="ECO:0000313" key="2">
    <source>
        <dbReference type="EMBL" id="CAG6614659.1"/>
    </source>
</evidence>
<dbReference type="AlphaFoldDB" id="A0A8D8LQU3"/>
<reference evidence="2" key="1">
    <citation type="submission" date="2021-05" db="EMBL/GenBank/DDBJ databases">
        <authorList>
            <person name="Alioto T."/>
            <person name="Alioto T."/>
            <person name="Gomez Garrido J."/>
        </authorList>
    </citation>
    <scope>NUCLEOTIDE SEQUENCE</scope>
</reference>
<dbReference type="EMBL" id="HBUF01030916">
    <property type="protein sequence ID" value="CAG6614653.1"/>
    <property type="molecule type" value="Transcribed_RNA"/>
</dbReference>
<proteinExistence type="predicted"/>
<organism evidence="2">
    <name type="scientific">Cacopsylla melanoneura</name>
    <dbReference type="NCBI Taxonomy" id="428564"/>
    <lineage>
        <taxon>Eukaryota</taxon>
        <taxon>Metazoa</taxon>
        <taxon>Ecdysozoa</taxon>
        <taxon>Arthropoda</taxon>
        <taxon>Hexapoda</taxon>
        <taxon>Insecta</taxon>
        <taxon>Pterygota</taxon>
        <taxon>Neoptera</taxon>
        <taxon>Paraneoptera</taxon>
        <taxon>Hemiptera</taxon>
        <taxon>Sternorrhyncha</taxon>
        <taxon>Psylloidea</taxon>
        <taxon>Psyllidae</taxon>
        <taxon>Psyllinae</taxon>
        <taxon>Cacopsylla</taxon>
    </lineage>
</organism>
<dbReference type="EMBL" id="HBUF01030917">
    <property type="protein sequence ID" value="CAG6614656.1"/>
    <property type="molecule type" value="Transcribed_RNA"/>
</dbReference>
<evidence type="ECO:0000256" key="1">
    <source>
        <dbReference type="SAM" id="SignalP"/>
    </source>
</evidence>
<dbReference type="EMBL" id="HBUF01030915">
    <property type="protein sequence ID" value="CAG6614650.1"/>
    <property type="molecule type" value="Transcribed_RNA"/>
</dbReference>
<keyword evidence="1" id="KW-0732">Signal</keyword>
<accession>A0A8D8LQU3</accession>
<dbReference type="EMBL" id="HBUF01030914">
    <property type="protein sequence ID" value="CAG6614647.1"/>
    <property type="molecule type" value="Transcribed_RNA"/>
</dbReference>
<dbReference type="EMBL" id="HBUF01348263">
    <property type="protein sequence ID" value="CAG6711478.1"/>
    <property type="molecule type" value="Transcribed_RNA"/>
</dbReference>
<dbReference type="EMBL" id="HBUF01348266">
    <property type="protein sequence ID" value="CAG6711484.1"/>
    <property type="molecule type" value="Transcribed_RNA"/>
</dbReference>
<sequence>MKSIPLGRTHLIWKASLSTRSLWCWSLWASCSLICCTGTPSRTAVRRCSASASRPKWRRWIRKHNQRARRDTKLAHSDNNSCGARGSSNRSTLTHNVQWLFPYCIRPCTRNQSLWGKYLLGMNILLMYFT</sequence>
<dbReference type="EMBL" id="HBUF01030919">
    <property type="protein sequence ID" value="CAG6614662.1"/>
    <property type="molecule type" value="Transcribed_RNA"/>
</dbReference>
<feature type="chain" id="PRO_5036261333" description="Secreted protein" evidence="1">
    <location>
        <begin position="39"/>
        <end position="130"/>
    </location>
</feature>
<name>A0A8D8LQU3_9HEMI</name>
<evidence type="ECO:0008006" key="3">
    <source>
        <dbReference type="Google" id="ProtNLM"/>
    </source>
</evidence>
<feature type="signal peptide" evidence="1">
    <location>
        <begin position="1"/>
        <end position="38"/>
    </location>
</feature>
<dbReference type="EMBL" id="HBUF01348262">
    <property type="protein sequence ID" value="CAG6711476.1"/>
    <property type="molecule type" value="Transcribed_RNA"/>
</dbReference>
<protein>
    <recommendedName>
        <fullName evidence="3">Secreted protein</fullName>
    </recommendedName>
</protein>
<dbReference type="EMBL" id="HBUF01348265">
    <property type="protein sequence ID" value="CAG6711482.1"/>
    <property type="molecule type" value="Transcribed_RNA"/>
</dbReference>